<feature type="non-terminal residue" evidence="1">
    <location>
        <position position="1051"/>
    </location>
</feature>
<protein>
    <recommendedName>
        <fullName evidence="3">IPT/TIG domain-containing protein</fullName>
    </recommendedName>
</protein>
<accession>A0A2M7NZQ4</accession>
<dbReference type="InterPro" id="IPR013783">
    <property type="entry name" value="Ig-like_fold"/>
</dbReference>
<dbReference type="Gene3D" id="2.60.40.10">
    <property type="entry name" value="Immunoglobulins"/>
    <property type="match status" value="3"/>
</dbReference>
<evidence type="ECO:0000313" key="1">
    <source>
        <dbReference type="EMBL" id="PIY18786.1"/>
    </source>
</evidence>
<sequence length="1051" mass="107749">IRPATTTFSILPQTIITPLTGSVGTLVNVYGDGYKAGEVIHVSFGTHPTITLTTTNSMGTFGTTFTVDVQPAGVTTVTAYGLTSGTATYATFTVGNLITVSPTTGTVGLVVELKGNGFNAGASINIGFGVTPSIKGTTTIGDGSFVTNFTIDTQPLGTTTISATDSASTMTCVFVIKPNIISVTPSSGTVGASVTVSGNGYAYSPGILGETVVIHFGNSLTITQTVAAYEGSFTAIWTIDTQSYGTTTITGYGTRSTGFATSSIRIHPNIISVTPDSGTVGCLITVSGNGFGATEYIGINFGTTMSRGTTTAASNGSWTVTFTINTQKFGTTTVEAAGVTTPIYPTRTLKILPKVILVSPFSGTVGATITVGGNGFGASSSIRIKFGLHNTITTITSDNRGSFTTSLTINLQSYGTKTVTACDDTLVGFVEATSTAKILQKVTSITPTTGIVGTLMTVSGNGYGAGENIRIEFGTTATMSGVVNPSTDGNGSFTCSFYVDTQVYGSTSVIAWSDTLTASEGVDVKSHKDFKITPILIMVSPTAGTVGAEITVAGNGFGNAEVISIKFGNTDGIGTTSTESCGSFTITFTINTQKYGTTTITASGGTTGVTAIGTVSIHPNIISISPTIGTVGALITVAGNGFDNTEEIRIHLGITTNIVTCSAEANGSWTTWFTIDTQPYGTTTIITDGATTPIKPEGTITILPKVILVSPFSGTVGTTITVGGNGFGATSSIHIKFGLNSSITTVISDNRGSWTTTFTIDLQFYGTKTVTAYDDTLVGLGVEATSCAKILPKVLSISPTGGTVGTLVTIRGNGYGTSEAVRIAFGTTPTSKLVTSNIVGSFTTTFSIDTQAYGTTSVVAWSLVDGGGVSSYLDFKIDQTIILVSPKSGTVGELITVSGNGFGRTETIRIFFGTKGTAYPIATTITNVYGSWTTQFTIDTQIYGTTTIEAKGTTTGVSAYGSITVQPFIISITPKSGTVGSLVTVSGNGFGSTESIRIHFGATMSIVLTTSVANGSFTTSFTINTQGYGTTTITADGIWTPIKPTGTFTIL</sequence>
<dbReference type="Proteomes" id="UP000231028">
    <property type="component" value="Unassembled WGS sequence"/>
</dbReference>
<comment type="caution">
    <text evidence="1">The sequence shown here is derived from an EMBL/GenBank/DDBJ whole genome shotgun (WGS) entry which is preliminary data.</text>
</comment>
<gene>
    <name evidence="1" type="ORF">COZ13_08750</name>
</gene>
<reference evidence="2" key="1">
    <citation type="submission" date="2017-09" db="EMBL/GenBank/DDBJ databases">
        <title>Depth-based differentiation of microbial function through sediment-hosted aquifers and enrichment of novel symbionts in the deep terrestrial subsurface.</title>
        <authorList>
            <person name="Probst A.J."/>
            <person name="Ladd B."/>
            <person name="Jarett J.K."/>
            <person name="Geller-Mcgrath D.E."/>
            <person name="Sieber C.M.K."/>
            <person name="Emerson J.B."/>
            <person name="Anantharaman K."/>
            <person name="Thomas B.C."/>
            <person name="Malmstrom R."/>
            <person name="Stieglmeier M."/>
            <person name="Klingl A."/>
            <person name="Woyke T."/>
            <person name="Ryan C.M."/>
            <person name="Banfield J.F."/>
        </authorList>
    </citation>
    <scope>NUCLEOTIDE SEQUENCE [LARGE SCALE GENOMIC DNA]</scope>
</reference>
<dbReference type="InterPro" id="IPR014756">
    <property type="entry name" value="Ig_E-set"/>
</dbReference>
<name>A0A2M7NZQ4_9BACT</name>
<proteinExistence type="predicted"/>
<evidence type="ECO:0000313" key="2">
    <source>
        <dbReference type="Proteomes" id="UP000231028"/>
    </source>
</evidence>
<dbReference type="SUPFAM" id="SSF81296">
    <property type="entry name" value="E set domains"/>
    <property type="match status" value="2"/>
</dbReference>
<dbReference type="AlphaFoldDB" id="A0A2M7NZQ4"/>
<organism evidence="1 2">
    <name type="scientific">Candidatus Desantisbacteria bacterium CG_4_10_14_3_um_filter_40_18</name>
    <dbReference type="NCBI Taxonomy" id="1974544"/>
    <lineage>
        <taxon>Bacteria</taxon>
        <taxon>Candidatus Desantisiibacteriota</taxon>
    </lineage>
</organism>
<evidence type="ECO:0008006" key="3">
    <source>
        <dbReference type="Google" id="ProtNLM"/>
    </source>
</evidence>
<feature type="non-terminal residue" evidence="1">
    <location>
        <position position="1"/>
    </location>
</feature>
<dbReference type="EMBL" id="PFKI01000260">
    <property type="protein sequence ID" value="PIY18786.1"/>
    <property type="molecule type" value="Genomic_DNA"/>
</dbReference>